<dbReference type="GO" id="GO:0016491">
    <property type="term" value="F:oxidoreductase activity"/>
    <property type="evidence" value="ECO:0007669"/>
    <property type="project" value="UniProtKB-KW"/>
</dbReference>
<dbReference type="Proteomes" id="UP000563838">
    <property type="component" value="Unassembled WGS sequence"/>
</dbReference>
<evidence type="ECO:0000313" key="7">
    <source>
        <dbReference type="Proteomes" id="UP000563838"/>
    </source>
</evidence>
<dbReference type="AlphaFoldDB" id="A0A7J9NKV5"/>
<dbReference type="EMBL" id="JACDUI010000001">
    <property type="protein sequence ID" value="MBA2839662.1"/>
    <property type="molecule type" value="Genomic_DNA"/>
</dbReference>
<reference evidence="4 7" key="1">
    <citation type="submission" date="2020-07" db="EMBL/GenBank/DDBJ databases">
        <title>Genomic Encyclopedia of Type Strains, Phase IV (KMG-V): Genome sequencing to study the core and pangenomes of soil and plant-associated prokaryotes.</title>
        <authorList>
            <person name="Whitman W."/>
        </authorList>
    </citation>
    <scope>NUCLEOTIDE SEQUENCE [LARGE SCALE GENOMIC DNA]</scope>
    <source>
        <strain evidence="4 7">A4</strain>
        <strain evidence="5 6">C11</strain>
    </source>
</reference>
<dbReference type="SUPFAM" id="SSF55469">
    <property type="entry name" value="FMN-dependent nitroreductase-like"/>
    <property type="match status" value="1"/>
</dbReference>
<evidence type="ECO:0000259" key="3">
    <source>
        <dbReference type="Pfam" id="PF00881"/>
    </source>
</evidence>
<dbReference type="InterPro" id="IPR029479">
    <property type="entry name" value="Nitroreductase"/>
</dbReference>
<dbReference type="PANTHER" id="PTHR43673:SF10">
    <property type="entry name" value="NADH DEHYDROGENASE_NAD(P)H NITROREDUCTASE XCC3605-RELATED"/>
    <property type="match status" value="1"/>
</dbReference>
<accession>A0A7J9NKV5</accession>
<keyword evidence="2" id="KW-0560">Oxidoreductase</keyword>
<dbReference type="Pfam" id="PF00881">
    <property type="entry name" value="Nitroreductase"/>
    <property type="match status" value="1"/>
</dbReference>
<dbReference type="EMBL" id="JACHEC010000001">
    <property type="protein sequence ID" value="MBB6401410.1"/>
    <property type="molecule type" value="Genomic_DNA"/>
</dbReference>
<evidence type="ECO:0000256" key="1">
    <source>
        <dbReference type="ARBA" id="ARBA00007118"/>
    </source>
</evidence>
<dbReference type="InterPro" id="IPR000415">
    <property type="entry name" value="Nitroreductase-like"/>
</dbReference>
<proteinExistence type="inferred from homology"/>
<dbReference type="Gene3D" id="3.40.109.10">
    <property type="entry name" value="NADH Oxidase"/>
    <property type="match status" value="1"/>
</dbReference>
<evidence type="ECO:0000313" key="6">
    <source>
        <dbReference type="Proteomes" id="UP000536195"/>
    </source>
</evidence>
<comment type="caution">
    <text evidence="4">The sequence shown here is derived from an EMBL/GenBank/DDBJ whole genome shotgun (WGS) entry which is preliminary data.</text>
</comment>
<dbReference type="PANTHER" id="PTHR43673">
    <property type="entry name" value="NAD(P)H NITROREDUCTASE YDGI-RELATED"/>
    <property type="match status" value="1"/>
</dbReference>
<feature type="domain" description="Nitroreductase" evidence="3">
    <location>
        <begin position="8"/>
        <end position="182"/>
    </location>
</feature>
<name>A0A7J9NKV5_METMI</name>
<evidence type="ECO:0000313" key="4">
    <source>
        <dbReference type="EMBL" id="MBA2839662.1"/>
    </source>
</evidence>
<evidence type="ECO:0000256" key="2">
    <source>
        <dbReference type="ARBA" id="ARBA00023002"/>
    </source>
</evidence>
<gene>
    <name evidence="4" type="ORF">HNP87_000174</name>
    <name evidence="5" type="ORF">HNP92_000695</name>
</gene>
<organism evidence="4 7">
    <name type="scientific">Methanococcus maripaludis</name>
    <name type="common">Methanococcus deltae</name>
    <dbReference type="NCBI Taxonomy" id="39152"/>
    <lineage>
        <taxon>Archaea</taxon>
        <taxon>Methanobacteriati</taxon>
        <taxon>Methanobacteriota</taxon>
        <taxon>Methanomada group</taxon>
        <taxon>Methanococci</taxon>
        <taxon>Methanococcales</taxon>
        <taxon>Methanococcaceae</taxon>
        <taxon>Methanococcus</taxon>
    </lineage>
</organism>
<protein>
    <submittedName>
        <fullName evidence="4">Nitroreductase</fullName>
    </submittedName>
</protein>
<comment type="similarity">
    <text evidence="1">Belongs to the nitroreductase family.</text>
</comment>
<sequence>MEFKELAVERYSSRNYSDKKIDEGTIQLLKDIIRNSPSALNIQPWKIKIVSDNDLKEKLAPYIFGGKTQVPTCSHLLILCANADWDGHIKINLENMRKAKIPEENINYYLMALDGMFGQINNDQRVVESQKNVYLTAASAIFGAKSLGVDSCVIQGFNAESISQALELTPELVPTLIITLGYAVDSATPKDRLPEGEIFF</sequence>
<evidence type="ECO:0000313" key="5">
    <source>
        <dbReference type="EMBL" id="MBB6401410.1"/>
    </source>
</evidence>
<dbReference type="RefSeq" id="WP_181487244.1">
    <property type="nucleotide sequence ID" value="NZ_JACDUI010000001.1"/>
</dbReference>
<dbReference type="Proteomes" id="UP000536195">
    <property type="component" value="Unassembled WGS sequence"/>
</dbReference>